<dbReference type="InterPro" id="IPR011851">
    <property type="entry name" value="Na/Pro_symporter"/>
</dbReference>
<dbReference type="EMBL" id="CP034438">
    <property type="protein sequence ID" value="AZN30373.1"/>
    <property type="molecule type" value="Genomic_DNA"/>
</dbReference>
<evidence type="ECO:0000256" key="9">
    <source>
        <dbReference type="ARBA" id="ARBA00023065"/>
    </source>
</evidence>
<evidence type="ECO:0000256" key="13">
    <source>
        <dbReference type="RuleBase" id="RU362091"/>
    </source>
</evidence>
<dbReference type="Proteomes" id="UP000270021">
    <property type="component" value="Chromosome"/>
</dbReference>
<keyword evidence="8 14" id="KW-0915">Sodium</keyword>
<dbReference type="InterPro" id="IPR018212">
    <property type="entry name" value="Na/solute_symporter_CS"/>
</dbReference>
<keyword evidence="6 14" id="KW-0769">Symport</keyword>
<proteinExistence type="inferred from homology"/>
<dbReference type="AlphaFoldDB" id="A0A3Q8WU46"/>
<dbReference type="InterPro" id="IPR001734">
    <property type="entry name" value="Na/solute_symporter"/>
</dbReference>
<feature type="transmembrane region" description="Helical" evidence="14">
    <location>
        <begin position="376"/>
        <end position="393"/>
    </location>
</feature>
<organism evidence="15 16">
    <name type="scientific">Flaviflexus salsibiostraticola</name>
    <dbReference type="NCBI Taxonomy" id="1282737"/>
    <lineage>
        <taxon>Bacteria</taxon>
        <taxon>Bacillati</taxon>
        <taxon>Actinomycetota</taxon>
        <taxon>Actinomycetes</taxon>
        <taxon>Actinomycetales</taxon>
        <taxon>Actinomycetaceae</taxon>
        <taxon>Flaviflexus</taxon>
    </lineage>
</organism>
<feature type="transmembrane region" description="Helical" evidence="14">
    <location>
        <begin position="6"/>
        <end position="24"/>
    </location>
</feature>
<dbReference type="PANTHER" id="PTHR48086">
    <property type="entry name" value="SODIUM/PROLINE SYMPORTER-RELATED"/>
    <property type="match status" value="1"/>
</dbReference>
<feature type="transmembrane region" description="Helical" evidence="14">
    <location>
        <begin position="236"/>
        <end position="255"/>
    </location>
</feature>
<name>A0A3Q8WU46_9ACTO</name>
<feature type="transmembrane region" description="Helical" evidence="14">
    <location>
        <begin position="431"/>
        <end position="449"/>
    </location>
</feature>
<dbReference type="OrthoDB" id="9789704at2"/>
<feature type="transmembrane region" description="Helical" evidence="14">
    <location>
        <begin position="405"/>
        <end position="424"/>
    </location>
</feature>
<dbReference type="GO" id="GO:0005298">
    <property type="term" value="F:proline:sodium symporter activity"/>
    <property type="evidence" value="ECO:0007669"/>
    <property type="project" value="UniProtKB-UniRule"/>
</dbReference>
<comment type="similarity">
    <text evidence="2 13">Belongs to the sodium:solute symporter (SSF) (TC 2.A.21) family.</text>
</comment>
<feature type="transmembrane region" description="Helical" evidence="14">
    <location>
        <begin position="192"/>
        <end position="211"/>
    </location>
</feature>
<keyword evidence="4 14" id="KW-1003">Cell membrane</keyword>
<feature type="transmembrane region" description="Helical" evidence="14">
    <location>
        <begin position="281"/>
        <end position="302"/>
    </location>
</feature>
<evidence type="ECO:0000256" key="7">
    <source>
        <dbReference type="ARBA" id="ARBA00022989"/>
    </source>
</evidence>
<dbReference type="Pfam" id="PF00474">
    <property type="entry name" value="SSF"/>
    <property type="match status" value="1"/>
</dbReference>
<keyword evidence="3 14" id="KW-0813">Transport</keyword>
<dbReference type="PANTHER" id="PTHR48086:SF3">
    <property type="entry name" value="SODIUM_PROLINE SYMPORTER"/>
    <property type="match status" value="1"/>
</dbReference>
<evidence type="ECO:0000256" key="14">
    <source>
        <dbReference type="RuleBase" id="RU366012"/>
    </source>
</evidence>
<keyword evidence="10 14" id="KW-0472">Membrane</keyword>
<dbReference type="Gene3D" id="1.20.1730.10">
    <property type="entry name" value="Sodium/glucose cotransporter"/>
    <property type="match status" value="1"/>
</dbReference>
<dbReference type="CDD" id="cd11475">
    <property type="entry name" value="SLC5sbd_PutP"/>
    <property type="match status" value="1"/>
</dbReference>
<dbReference type="RefSeq" id="WP_126041058.1">
    <property type="nucleotide sequence ID" value="NZ_CP034438.1"/>
</dbReference>
<evidence type="ECO:0000256" key="3">
    <source>
        <dbReference type="ARBA" id="ARBA00022448"/>
    </source>
</evidence>
<keyword evidence="9 14" id="KW-0406">Ion transport</keyword>
<dbReference type="PROSITE" id="PS50283">
    <property type="entry name" value="NA_SOLUT_SYMP_3"/>
    <property type="match status" value="1"/>
</dbReference>
<feature type="transmembrane region" description="Helical" evidence="14">
    <location>
        <begin position="68"/>
        <end position="88"/>
    </location>
</feature>
<keyword evidence="16" id="KW-1185">Reference proteome</keyword>
<evidence type="ECO:0000313" key="16">
    <source>
        <dbReference type="Proteomes" id="UP000270021"/>
    </source>
</evidence>
<evidence type="ECO:0000313" key="15">
    <source>
        <dbReference type="EMBL" id="AZN30373.1"/>
    </source>
</evidence>
<reference evidence="15 16" key="1">
    <citation type="submission" date="2018-12" db="EMBL/GenBank/DDBJ databases">
        <title>Complete genome sequence of Flaviflexus salsibiostraticola KCTC 33148.</title>
        <authorList>
            <person name="Bae J.-W."/>
        </authorList>
    </citation>
    <scope>NUCLEOTIDE SEQUENCE [LARGE SCALE GENOMIC DNA]</scope>
    <source>
        <strain evidence="15 16">KCTC 33148</strain>
    </source>
</reference>
<evidence type="ECO:0000256" key="8">
    <source>
        <dbReference type="ARBA" id="ARBA00023053"/>
    </source>
</evidence>
<feature type="transmembrane region" description="Helical" evidence="14">
    <location>
        <begin position="161"/>
        <end position="185"/>
    </location>
</feature>
<keyword evidence="14" id="KW-0029">Amino-acid transport</keyword>
<dbReference type="GO" id="GO:0015824">
    <property type="term" value="P:proline transport"/>
    <property type="evidence" value="ECO:0007669"/>
    <property type="project" value="UniProtKB-UniRule"/>
</dbReference>
<dbReference type="PROSITE" id="PS00456">
    <property type="entry name" value="NA_SOLUT_SYMP_1"/>
    <property type="match status" value="1"/>
</dbReference>
<accession>A0A3Q8WU46</accession>
<comment type="catalytic activity">
    <reaction evidence="12">
        <text>L-proline(in) + Na(+)(in) = L-proline(out) + Na(+)(out)</text>
        <dbReference type="Rhea" id="RHEA:28967"/>
        <dbReference type="ChEBI" id="CHEBI:29101"/>
        <dbReference type="ChEBI" id="CHEBI:60039"/>
    </reaction>
</comment>
<keyword evidence="5 14" id="KW-0812">Transmembrane</keyword>
<comment type="function">
    <text evidence="14">Catalyzes the sodium-dependent uptake of extracellular L-proline.</text>
</comment>
<dbReference type="GO" id="GO:0031402">
    <property type="term" value="F:sodium ion binding"/>
    <property type="evidence" value="ECO:0007669"/>
    <property type="project" value="UniProtKB-UniRule"/>
</dbReference>
<evidence type="ECO:0000256" key="4">
    <source>
        <dbReference type="ARBA" id="ARBA00022475"/>
    </source>
</evidence>
<evidence type="ECO:0000256" key="11">
    <source>
        <dbReference type="ARBA" id="ARBA00023201"/>
    </source>
</evidence>
<dbReference type="GO" id="GO:0005886">
    <property type="term" value="C:plasma membrane"/>
    <property type="evidence" value="ECO:0007669"/>
    <property type="project" value="UniProtKB-SubCell"/>
</dbReference>
<comment type="subcellular location">
    <subcellularLocation>
        <location evidence="1 14">Cell membrane</location>
        <topology evidence="1 14">Multi-pass membrane protein</topology>
    </subcellularLocation>
</comment>
<protein>
    <recommendedName>
        <fullName evidence="14">Sodium/proline symporter</fullName>
    </recommendedName>
    <alternativeName>
        <fullName evidence="14">Proline permease</fullName>
    </alternativeName>
</protein>
<evidence type="ECO:0000256" key="12">
    <source>
        <dbReference type="ARBA" id="ARBA00033708"/>
    </source>
</evidence>
<dbReference type="InterPro" id="IPR050277">
    <property type="entry name" value="Sodium:Solute_Symporter"/>
</dbReference>
<dbReference type="GO" id="GO:0015193">
    <property type="term" value="F:L-proline transmembrane transporter activity"/>
    <property type="evidence" value="ECO:0007669"/>
    <property type="project" value="TreeGrafter"/>
</dbReference>
<keyword evidence="11 14" id="KW-0739">Sodium transport</keyword>
<sequence>MSQITGQTIALIVYFLAMILIGVWGFKKTKNYDDYMLAGRRLHPFPAALSAGASDMSGWLLMGLPGAIYAAGLVEGWIAVGLTIGQYLNWKFVAPRLRSYTEIARDSITIPSFFNARLAGTGRGLTITAGIITLIFFIFYISSQLVASGKYFESAFGWDYIWGMLLIAVIVVVYTFAGGFIAVAWTDMAQGLLMMAALLIVPITVTIQAGGPGDVASIVNDQILTGSGIPNGLDPFAGLTVMAVLGAIGWGMGYVGQPHIVVRFMALRTPQDAVYGRRIGISWMIISVGGAVLTAIVGISYFQPETNPLSDPETVFIALTAALFHPLIGGLILAAVLAAIMSTISSQLLVSSSAMVEDVYSGITKKRMSRTGGVRAGRIAVLITALIAAGISITPNDTVLNLVGFAWAGFGSSFGPIVILALFWKGLTARGAMAGMITGAAIVIVWGNIDGGIFDLYEMVPAFLTALLVTWLVSRMTPYPADIQEEINTEFDQAVRLTKVWDVDEAKTASSRHLDADGNIIERSPRSADPINPPQA</sequence>
<keyword evidence="7 14" id="KW-1133">Transmembrane helix</keyword>
<evidence type="ECO:0000256" key="2">
    <source>
        <dbReference type="ARBA" id="ARBA00006434"/>
    </source>
</evidence>
<evidence type="ECO:0000256" key="1">
    <source>
        <dbReference type="ARBA" id="ARBA00004651"/>
    </source>
</evidence>
<dbReference type="KEGG" id="fsl:EJO69_08690"/>
<evidence type="ECO:0000256" key="10">
    <source>
        <dbReference type="ARBA" id="ARBA00023136"/>
    </source>
</evidence>
<dbReference type="NCBIfam" id="TIGR02121">
    <property type="entry name" value="Na_Pro_sym"/>
    <property type="match status" value="1"/>
</dbReference>
<evidence type="ECO:0000256" key="5">
    <source>
        <dbReference type="ARBA" id="ARBA00022692"/>
    </source>
</evidence>
<evidence type="ECO:0000256" key="6">
    <source>
        <dbReference type="ARBA" id="ARBA00022847"/>
    </source>
</evidence>
<feature type="transmembrane region" description="Helical" evidence="14">
    <location>
        <begin position="124"/>
        <end position="141"/>
    </location>
</feature>
<feature type="transmembrane region" description="Helical" evidence="14">
    <location>
        <begin position="314"/>
        <end position="340"/>
    </location>
</feature>
<dbReference type="InterPro" id="IPR038377">
    <property type="entry name" value="Na/Glc_symporter_sf"/>
</dbReference>
<dbReference type="NCBIfam" id="TIGR00813">
    <property type="entry name" value="sss"/>
    <property type="match status" value="1"/>
</dbReference>
<gene>
    <name evidence="15" type="primary">putP</name>
    <name evidence="15" type="ORF">EJO69_08690</name>
</gene>
<feature type="transmembrane region" description="Helical" evidence="14">
    <location>
        <begin position="455"/>
        <end position="473"/>
    </location>
</feature>